<protein>
    <recommendedName>
        <fullName evidence="4">ShKT domain-containing protein</fullName>
    </recommendedName>
</protein>
<dbReference type="OrthoDB" id="5814880at2759"/>
<evidence type="ECO:0008006" key="4">
    <source>
        <dbReference type="Google" id="ProtNLM"/>
    </source>
</evidence>
<reference evidence="2 3" key="1">
    <citation type="journal article" date="2017" name="Curr. Biol.">
        <title>Genome architecture and evolution of a unichromosomal asexual nematode.</title>
        <authorList>
            <person name="Fradin H."/>
            <person name="Zegar C."/>
            <person name="Gutwein M."/>
            <person name="Lucas J."/>
            <person name="Kovtun M."/>
            <person name="Corcoran D."/>
            <person name="Baugh L.R."/>
            <person name="Kiontke K."/>
            <person name="Gunsalus K."/>
            <person name="Fitch D.H."/>
            <person name="Piano F."/>
        </authorList>
    </citation>
    <scope>NUCLEOTIDE SEQUENCE [LARGE SCALE GENOMIC DNA]</scope>
    <source>
        <strain evidence="2">PF1309</strain>
    </source>
</reference>
<gene>
    <name evidence="2" type="ORF">WR25_26701</name>
</gene>
<evidence type="ECO:0000256" key="1">
    <source>
        <dbReference type="SAM" id="SignalP"/>
    </source>
</evidence>
<feature type="chain" id="PRO_5012268513" description="ShKT domain-containing protein" evidence="1">
    <location>
        <begin position="26"/>
        <end position="206"/>
    </location>
</feature>
<keyword evidence="1" id="KW-0732">Signal</keyword>
<comment type="caution">
    <text evidence="2">The sequence shown here is derived from an EMBL/GenBank/DDBJ whole genome shotgun (WGS) entry which is preliminary data.</text>
</comment>
<keyword evidence="3" id="KW-1185">Reference proteome</keyword>
<dbReference type="Proteomes" id="UP000218231">
    <property type="component" value="Unassembled WGS sequence"/>
</dbReference>
<evidence type="ECO:0000313" key="3">
    <source>
        <dbReference type="Proteomes" id="UP000218231"/>
    </source>
</evidence>
<dbReference type="AlphaFoldDB" id="A0A2A2L8U9"/>
<feature type="signal peptide" evidence="1">
    <location>
        <begin position="1"/>
        <end position="25"/>
    </location>
</feature>
<accession>A0A2A2L8U9</accession>
<proteinExistence type="predicted"/>
<organism evidence="2 3">
    <name type="scientific">Diploscapter pachys</name>
    <dbReference type="NCBI Taxonomy" id="2018661"/>
    <lineage>
        <taxon>Eukaryota</taxon>
        <taxon>Metazoa</taxon>
        <taxon>Ecdysozoa</taxon>
        <taxon>Nematoda</taxon>
        <taxon>Chromadorea</taxon>
        <taxon>Rhabditida</taxon>
        <taxon>Rhabditina</taxon>
        <taxon>Rhabditomorpha</taxon>
        <taxon>Rhabditoidea</taxon>
        <taxon>Rhabditidae</taxon>
        <taxon>Diploscapter</taxon>
    </lineage>
</organism>
<sequence length="206" mass="22286">MGSQRDRPCLGCIFMFLISSSIILADDPPAAPETPTAPPCVDAFVECAQLQSVCIGSIIVYQIQQLAQIEELFENSTEIAKVNLPRVNAGDQGDQPNAATPSDEQIGQEIETNLPLIKESLPILKESLPLMRESLPLIRKVLDSQFANDASSCQKRATCKSCKNCGDLRDAITSFVSTICPQTCKTCGQAQISRSSTANQLAAFYD</sequence>
<name>A0A2A2L8U9_9BILA</name>
<dbReference type="STRING" id="2018661.A0A2A2L8U9"/>
<dbReference type="EMBL" id="LIAE01007040">
    <property type="protein sequence ID" value="PAV82619.1"/>
    <property type="molecule type" value="Genomic_DNA"/>
</dbReference>
<evidence type="ECO:0000313" key="2">
    <source>
        <dbReference type="EMBL" id="PAV82619.1"/>
    </source>
</evidence>